<proteinExistence type="predicted"/>
<feature type="transmembrane region" description="Helical" evidence="1">
    <location>
        <begin position="20"/>
        <end position="48"/>
    </location>
</feature>
<dbReference type="RefSeq" id="WP_065536412.1">
    <property type="nucleotide sequence ID" value="NZ_CP016534.2"/>
</dbReference>
<organism evidence="2 3">
    <name type="scientific">Planococcus antarcticus DSM 14505</name>
    <dbReference type="NCBI Taxonomy" id="1185653"/>
    <lineage>
        <taxon>Bacteria</taxon>
        <taxon>Bacillati</taxon>
        <taxon>Bacillota</taxon>
        <taxon>Bacilli</taxon>
        <taxon>Bacillales</taxon>
        <taxon>Caryophanaceae</taxon>
        <taxon>Planococcus</taxon>
    </lineage>
</organism>
<evidence type="ECO:0008006" key="4">
    <source>
        <dbReference type="Google" id="ProtNLM"/>
    </source>
</evidence>
<name>A0ABN4RC65_9BACL</name>
<keyword evidence="1" id="KW-0472">Membrane</keyword>
<feature type="transmembrane region" description="Helical" evidence="1">
    <location>
        <begin position="125"/>
        <end position="144"/>
    </location>
</feature>
<evidence type="ECO:0000256" key="1">
    <source>
        <dbReference type="SAM" id="Phobius"/>
    </source>
</evidence>
<dbReference type="Proteomes" id="UP000092661">
    <property type="component" value="Chromosome"/>
</dbReference>
<protein>
    <recommendedName>
        <fullName evidence="4">DUF3278 domain-containing protein</fullName>
    </recommendedName>
</protein>
<keyword evidence="1" id="KW-1133">Transmembrane helix</keyword>
<keyword evidence="3" id="KW-1185">Reference proteome</keyword>
<sequence length="157" mass="17879">MEKTWIANLLPTDEYREKRFLYFVAESVFILGIMLSLYLSVDLFFVALDVPGNLLALFSLGFLSIYIVLRSTLTGIEFPQVATSKNFKAEKRSKVYGALRFWIISIIVYGLFKGIPSNLEEALDILGPSTLAAIFLFILSYLSLRKSYNKNKELLDD</sequence>
<keyword evidence="1" id="KW-0812">Transmembrane</keyword>
<feature type="transmembrane region" description="Helical" evidence="1">
    <location>
        <begin position="54"/>
        <end position="73"/>
    </location>
</feature>
<gene>
    <name evidence="2" type="ORF">BBH88_04425</name>
</gene>
<evidence type="ECO:0000313" key="2">
    <source>
        <dbReference type="EMBL" id="ANU09598.1"/>
    </source>
</evidence>
<evidence type="ECO:0000313" key="3">
    <source>
        <dbReference type="Proteomes" id="UP000092661"/>
    </source>
</evidence>
<dbReference type="EMBL" id="CP016534">
    <property type="protein sequence ID" value="ANU09598.1"/>
    <property type="molecule type" value="Genomic_DNA"/>
</dbReference>
<reference evidence="2" key="1">
    <citation type="submission" date="2016-10" db="EMBL/GenBank/DDBJ databases">
        <authorList>
            <person name="See-Too W.S."/>
        </authorList>
    </citation>
    <scope>NUCLEOTIDE SEQUENCE</scope>
    <source>
        <strain evidence="2">DSM 14505</strain>
    </source>
</reference>
<feature type="transmembrane region" description="Helical" evidence="1">
    <location>
        <begin position="94"/>
        <end position="113"/>
    </location>
</feature>
<accession>A0ABN4RC65</accession>